<dbReference type="RefSeq" id="WP_020540026.1">
    <property type="nucleotide sequence ID" value="NZ_CP068985.1"/>
</dbReference>
<protein>
    <submittedName>
        <fullName evidence="3">Chromosome partition protein Smc</fullName>
    </submittedName>
</protein>
<evidence type="ECO:0000313" key="4">
    <source>
        <dbReference type="Proteomes" id="UP000824681"/>
    </source>
</evidence>
<feature type="compositionally biased region" description="Low complexity" evidence="2">
    <location>
        <begin position="974"/>
        <end position="1002"/>
    </location>
</feature>
<feature type="region of interest" description="Disordered" evidence="2">
    <location>
        <begin position="935"/>
        <end position="960"/>
    </location>
</feature>
<dbReference type="Pfam" id="PF13558">
    <property type="entry name" value="SbcC_Walker_B"/>
    <property type="match status" value="1"/>
</dbReference>
<dbReference type="EMBL" id="CP068985">
    <property type="protein sequence ID" value="QYC41196.1"/>
    <property type="molecule type" value="Genomic_DNA"/>
</dbReference>
<evidence type="ECO:0000313" key="3">
    <source>
        <dbReference type="EMBL" id="QYC41196.1"/>
    </source>
</evidence>
<dbReference type="InterPro" id="IPR027417">
    <property type="entry name" value="P-loop_NTPase"/>
</dbReference>
<dbReference type="InterPro" id="IPR013496">
    <property type="entry name" value="CHP02680"/>
</dbReference>
<feature type="coiled-coil region" evidence="1">
    <location>
        <begin position="1021"/>
        <end position="1069"/>
    </location>
</feature>
<feature type="coiled-coil region" evidence="1">
    <location>
        <begin position="237"/>
        <end position="370"/>
    </location>
</feature>
<dbReference type="Proteomes" id="UP000824681">
    <property type="component" value="Chromosome"/>
</dbReference>
<name>A0ABX8U0C8_9ACTN</name>
<organism evidence="3 4">
    <name type="scientific">Nonomuraea coxensis DSM 45129</name>
    <dbReference type="NCBI Taxonomy" id="1122611"/>
    <lineage>
        <taxon>Bacteria</taxon>
        <taxon>Bacillati</taxon>
        <taxon>Actinomycetota</taxon>
        <taxon>Actinomycetes</taxon>
        <taxon>Streptosporangiales</taxon>
        <taxon>Streptosporangiaceae</taxon>
        <taxon>Nonomuraea</taxon>
    </lineage>
</organism>
<reference evidence="3 4" key="1">
    <citation type="journal article" date="2021" name="ACS Chem. Biol.">
        <title>Genomic-Led Discovery of a Novel Glycopeptide Antibiotic by Nonomuraea coxensis DSM 45129.</title>
        <authorList>
            <person name="Yushchuk O."/>
            <person name="Vior N.M."/>
            <person name="Andreo-Vidal A."/>
            <person name="Berini F."/>
            <person name="Ruckert C."/>
            <person name="Busche T."/>
            <person name="Binda E."/>
            <person name="Kalinowski J."/>
            <person name="Truman A.W."/>
            <person name="Marinelli F."/>
        </authorList>
    </citation>
    <scope>NUCLEOTIDE SEQUENCE [LARGE SCALE GENOMIC DNA]</scope>
    <source>
        <strain evidence="3 4">DSM 45129</strain>
    </source>
</reference>
<feature type="region of interest" description="Disordered" evidence="2">
    <location>
        <begin position="974"/>
        <end position="1004"/>
    </location>
</feature>
<keyword evidence="4" id="KW-1185">Reference proteome</keyword>
<keyword evidence="1" id="KW-0175">Coiled coil</keyword>
<evidence type="ECO:0000256" key="1">
    <source>
        <dbReference type="SAM" id="Coils"/>
    </source>
</evidence>
<accession>A0ABX8U0C8</accession>
<evidence type="ECO:0000256" key="2">
    <source>
        <dbReference type="SAM" id="MobiDB-lite"/>
    </source>
</evidence>
<proteinExistence type="predicted"/>
<feature type="coiled-coil region" evidence="1">
    <location>
        <begin position="812"/>
        <end position="839"/>
    </location>
</feature>
<dbReference type="SUPFAM" id="SSF52540">
    <property type="entry name" value="P-loop containing nucleoside triphosphate hydrolases"/>
    <property type="match status" value="1"/>
</dbReference>
<sequence length="1432" mass="153258">MTVTELTRARAARGGEARWTPERAGILNVWRYYDEVFEFHRGRLLLRGPNGSGKSKVLELLLPYVLDASLKPSRLSTFGGAERTMHWNLMGDGAAGVTRAGFVWLEFRHADGRWFTCGARLQATVHTTNVTASYFTLTGARIGVPGGIRLTGDGGHPLTRAQLAEELGEAGTVHESAEAYRAVVRRTLYPRLNEQRYDALLTALRQLRTPKLSERLDPGLLSDLLSSALPPLGEDELRDLADGFERLERQREELRLLDRDVAETDRLAARQRDYARRVLRAAAAAVLETRAELDARAEESAARRAALREAEEELRAATLRLGEEEARELALAARIDGLKESEAYRGGNGLHRLREEARRAHEAAAALRDQAGAAARAAAARERLSLRAAAAARAAAALADRARAEARDAARRAGLLSAHDLFAEDTPEEAAAAPGPSTREGAWAARELVRAAVSSRAAQIREVRVAALAHEEAAGRRASAERDRDQARDALDAARETRERAGRLCDERLKDLAAALAEWAAGCLHLRLDPGRLAALAGDPGAADEAVAEARIGAAVRMAAREHQLTTVRDNLAKERAELAAERLSLDERAVLPPRVPHTRAPAAREGRPGTPLWRAVGFRPGVDHGVQAAVEAALEASGLLDLWLLPDGGFAADWHDALGADGHGGFGADGHDAFAVAALSCPAPGPSLADVLLAEPGSPAPVEAVLAAVAYAPTATGVDHPAVIGADGTWRLGPAAGRWAKPEPSYVGAAARERARRRRIAELDERLSDVAGLIAECGHLLTVLAGDRDALAAELRRRPDRGPYDAAARALDAAVAKVALLEDRLRAGEERLRGREAEVVLALRRVTEQAAAHALPTALPALDGLEEALRAAETAAAVRHERRADARAARELAAYAAETAREYEDLAVRAVERAEEAAASAITLAERLAAVESAVGPAARSTTRPRNDPPARPAIGPAMGSAVGPAAMGPAAVGPATGSAAGPAAVEPAAGPAAGPVAGPGDDADRLRVLEGLHDAQAAHRASRRLVKSLNEDLARLNARLGRLQGELAASEEKHAGAERAYDAARARFHRLTAGHLPSDAALPPGAAEAPAGPVEAARRLADHLGAVPYEPRHLREAETRLRDAVHHAREALAHRATLELAHDDDVQVLTASTGGARTGVAALAEALRAERDARTSGGTQAERDLFDRMLGGATRRHLADRVRQATALVEDMNRRLERVRTASRLAVRLAWQVDPAQPAGTRHARDLLLRDPSGLDETAREALYAFFRDRVEEARADDSPASWEDQLAAVLDYTSWHRFTVRLDRGDGQGWQDLTRKLHGALSGGEKAIALHLPLFAAVAAHYQADPGCPRFILLDEVFVGVDRTNRGQVFELLVDLGLDLVLTSDHEWCDYRELDGIAIHQLITGDGDDAVTTARFVWNGHRTAPTDPG</sequence>
<dbReference type="NCBIfam" id="TIGR02680">
    <property type="entry name" value="TIGR02680 family protein"/>
    <property type="match status" value="1"/>
</dbReference>
<dbReference type="Gene3D" id="3.40.50.300">
    <property type="entry name" value="P-loop containing nucleotide triphosphate hydrolases"/>
    <property type="match status" value="2"/>
</dbReference>
<gene>
    <name evidence="3" type="primary">smc2</name>
    <name evidence="3" type="ORF">Nocox_17935</name>
</gene>
<feature type="region of interest" description="Disordered" evidence="2">
    <location>
        <begin position="474"/>
        <end position="497"/>
    </location>
</feature>